<feature type="compositionally biased region" description="Basic and acidic residues" evidence="1">
    <location>
        <begin position="379"/>
        <end position="407"/>
    </location>
</feature>
<dbReference type="SUPFAM" id="SSF56112">
    <property type="entry name" value="Protein kinase-like (PK-like)"/>
    <property type="match status" value="1"/>
</dbReference>
<dbReference type="AlphaFoldDB" id="A0A2A6FQZ1"/>
<evidence type="ECO:0000313" key="2">
    <source>
        <dbReference type="EMBL" id="PDQ35292.1"/>
    </source>
</evidence>
<proteinExistence type="predicted"/>
<feature type="compositionally biased region" description="Low complexity" evidence="1">
    <location>
        <begin position="477"/>
        <end position="486"/>
    </location>
</feature>
<name>A0A2A6FQZ1_9MICO</name>
<feature type="region of interest" description="Disordered" evidence="1">
    <location>
        <begin position="371"/>
        <end position="436"/>
    </location>
</feature>
<sequence>MPDRFEGYRLLRQLGDGEGVVHYLATESDATIPTLGGGIPLCTIAVFDVARAVDACTLASIAMRADRTGTLPTWRAEGIVDDQRGYLVFDYVPGTRLVERLNRGYLTAGEAVTILAPLCASLAGLAACGIESVDVSARSIIIDLTGRPRLCGLYGWRLSVDAMWPDTVCGQESVHRVNAGVGDESVWSHEAWRHGELPARPDTVWPTAAVSVTASDQGPHSTPATGLTALVLEIAQAVRPSGSLDPVLRVIEQFQSARVASSIPDASYRAAHYTAVERALFTIIAPESIRDTVHRTMPEPVSEQSPREPMALDPKLRVRTPIDSGERKSVRPLSTLRMGHTDRIAEAVVSVIPVIHRGSSRQARVVEAGSFGRSATRAEQTESRSRAVRARKAESRVRTTGDRHTSDRPGVQRARVSTYAPPPSQLDTPGVQRARAPVSSHPVSVWRRLGERRRPVIFAALVGSGALILVLTLVPPTTGEGTGSSSVGDEQAGRDTRHSTQPTTPAPRETPDVGGARYLRDPTTPAPRETPASPETVPASPGKQDSFETSPVASTQTPVAAVGELLSIRTRCLAALDTACIAAFAQPGSPLEAKDRGAVLAHRREQGVSAVKTTQPTPGTEFDLEAATVTADMGSAVLVRVPRKEAGGTASVLLMTSEAGWRLRDIYD</sequence>
<accession>A0A2A6FQZ1</accession>
<gene>
    <name evidence="2" type="ORF">B5766_06740</name>
</gene>
<evidence type="ECO:0000256" key="1">
    <source>
        <dbReference type="SAM" id="MobiDB-lite"/>
    </source>
</evidence>
<evidence type="ECO:0000313" key="3">
    <source>
        <dbReference type="Proteomes" id="UP000219994"/>
    </source>
</evidence>
<reference evidence="3" key="1">
    <citation type="submission" date="2017-03" db="EMBL/GenBank/DDBJ databases">
        <authorList>
            <person name="Lund M.B."/>
        </authorList>
    </citation>
    <scope>NUCLEOTIDE SEQUENCE [LARGE SCALE GENOMIC DNA]</scope>
</reference>
<dbReference type="EMBL" id="NAEP01000036">
    <property type="protein sequence ID" value="PDQ35292.1"/>
    <property type="molecule type" value="Genomic_DNA"/>
</dbReference>
<feature type="region of interest" description="Disordered" evidence="1">
    <location>
        <begin position="477"/>
        <end position="552"/>
    </location>
</feature>
<evidence type="ECO:0008006" key="4">
    <source>
        <dbReference type="Google" id="ProtNLM"/>
    </source>
</evidence>
<protein>
    <recommendedName>
        <fullName evidence="4">Protein kinase domain-containing protein</fullName>
    </recommendedName>
</protein>
<organism evidence="2 3">
    <name type="scientific">Candidatus Lumbricidiphila eiseniae</name>
    <dbReference type="NCBI Taxonomy" id="1969409"/>
    <lineage>
        <taxon>Bacteria</taxon>
        <taxon>Bacillati</taxon>
        <taxon>Actinomycetota</taxon>
        <taxon>Actinomycetes</taxon>
        <taxon>Micrococcales</taxon>
        <taxon>Microbacteriaceae</taxon>
        <taxon>Candidatus Lumbricidiphila</taxon>
    </lineage>
</organism>
<dbReference type="InterPro" id="IPR011009">
    <property type="entry name" value="Kinase-like_dom_sf"/>
</dbReference>
<dbReference type="Proteomes" id="UP000219994">
    <property type="component" value="Unassembled WGS sequence"/>
</dbReference>
<comment type="caution">
    <text evidence="2">The sequence shown here is derived from an EMBL/GenBank/DDBJ whole genome shotgun (WGS) entry which is preliminary data.</text>
</comment>